<evidence type="ECO:0000256" key="3">
    <source>
        <dbReference type="ARBA" id="ARBA00022475"/>
    </source>
</evidence>
<feature type="transmembrane region" description="Helical" evidence="7">
    <location>
        <begin position="15"/>
        <end position="34"/>
    </location>
</feature>
<dbReference type="GO" id="GO:0005886">
    <property type="term" value="C:plasma membrane"/>
    <property type="evidence" value="ECO:0007669"/>
    <property type="project" value="UniProtKB-SubCell"/>
</dbReference>
<evidence type="ECO:0000313" key="11">
    <source>
        <dbReference type="Proteomes" id="UP000501868"/>
    </source>
</evidence>
<proteinExistence type="inferred from homology"/>
<comment type="similarity">
    <text evidence="2">Belongs to the UPF0702 family.</text>
</comment>
<reference evidence="10 11" key="2">
    <citation type="submission" date="2020-04" db="EMBL/GenBank/DDBJ databases">
        <authorList>
            <person name="Fomenkov A."/>
            <person name="Anton B.P."/>
            <person name="Roberts R.J."/>
        </authorList>
    </citation>
    <scope>NUCLEOTIDE SEQUENCE [LARGE SCALE GENOMIC DNA]</scope>
    <source>
        <strain evidence="10 11">S2</strain>
    </source>
</reference>
<name>A0A6H1P9X2_PRIMG</name>
<feature type="transmembrane region" description="Helical" evidence="7">
    <location>
        <begin position="41"/>
        <end position="57"/>
    </location>
</feature>
<evidence type="ECO:0000256" key="2">
    <source>
        <dbReference type="ARBA" id="ARBA00006448"/>
    </source>
</evidence>
<sequence length="235" mass="26634">MSFFHSQETLSSIEWILRAVIGFFFLLIVAKIMGQRAISQLRLLDFVIALVLGNIIAHPLSDEKLSMKGSMITTIVLVVLYTGGLFISLKSNRIEKFLDPAPFPLIKEGEINYKGLKKARISIDHLLAELRKEKVADIKKVALALWESDGKISIFLDPKYEALTPASYQKKIEPFDLPRTIIKEGKIDFSALQQINVEEGWIVNKLKTLHQVDVSNVLLGTIDHQKKLQIFLYKS</sequence>
<keyword evidence="4 7" id="KW-0812">Transmembrane</keyword>
<reference evidence="10 11" key="1">
    <citation type="submission" date="2020-04" db="EMBL/GenBank/DDBJ databases">
        <title>Genome-Wide Identification of 5-Methylcytosine Sites in Bacterial Genomes By High-Throughput Sequencing of MspJI Restriction Fragments.</title>
        <authorList>
            <person name="Wu V."/>
        </authorList>
    </citation>
    <scope>NUCLEOTIDE SEQUENCE [LARGE SCALE GENOMIC DNA]</scope>
    <source>
        <strain evidence="10 11">S2</strain>
    </source>
</reference>
<keyword evidence="6 7" id="KW-0472">Membrane</keyword>
<accession>A0A6H1P9X2</accession>
<dbReference type="InterPro" id="IPR048454">
    <property type="entry name" value="YetF_N"/>
</dbReference>
<protein>
    <submittedName>
        <fullName evidence="10">DUF421 domain-containing protein</fullName>
    </submittedName>
</protein>
<evidence type="ECO:0000256" key="1">
    <source>
        <dbReference type="ARBA" id="ARBA00004651"/>
    </source>
</evidence>
<comment type="subcellular location">
    <subcellularLocation>
        <location evidence="1">Cell membrane</location>
        <topology evidence="1">Multi-pass membrane protein</topology>
    </subcellularLocation>
</comment>
<keyword evidence="5 7" id="KW-1133">Transmembrane helix</keyword>
<feature type="domain" description="YetF C-terminal" evidence="8">
    <location>
        <begin position="90"/>
        <end position="222"/>
    </location>
</feature>
<gene>
    <name evidence="10" type="ORF">HFZ78_29740</name>
</gene>
<evidence type="ECO:0000259" key="8">
    <source>
        <dbReference type="Pfam" id="PF04239"/>
    </source>
</evidence>
<evidence type="ECO:0000313" key="10">
    <source>
        <dbReference type="EMBL" id="QIZ10376.1"/>
    </source>
</evidence>
<evidence type="ECO:0000259" key="9">
    <source>
        <dbReference type="Pfam" id="PF20730"/>
    </source>
</evidence>
<dbReference type="Pfam" id="PF04239">
    <property type="entry name" value="DUF421"/>
    <property type="match status" value="1"/>
</dbReference>
<dbReference type="Proteomes" id="UP000501868">
    <property type="component" value="Chromosome"/>
</dbReference>
<evidence type="ECO:0000256" key="4">
    <source>
        <dbReference type="ARBA" id="ARBA00022692"/>
    </source>
</evidence>
<keyword evidence="3" id="KW-1003">Cell membrane</keyword>
<dbReference type="PANTHER" id="PTHR34582:SF5">
    <property type="entry name" value="UPF0702 TRANSMEMBRANE PROTEIN YETF"/>
    <property type="match status" value="1"/>
</dbReference>
<feature type="transmembrane region" description="Helical" evidence="7">
    <location>
        <begin position="69"/>
        <end position="89"/>
    </location>
</feature>
<dbReference type="InterPro" id="IPR007353">
    <property type="entry name" value="DUF421"/>
</dbReference>
<dbReference type="Pfam" id="PF20730">
    <property type="entry name" value="YetF_N"/>
    <property type="match status" value="1"/>
</dbReference>
<dbReference type="PANTHER" id="PTHR34582">
    <property type="entry name" value="UPF0702 TRANSMEMBRANE PROTEIN YCAP"/>
    <property type="match status" value="1"/>
</dbReference>
<evidence type="ECO:0000256" key="7">
    <source>
        <dbReference type="SAM" id="Phobius"/>
    </source>
</evidence>
<dbReference type="Gene3D" id="3.30.240.20">
    <property type="entry name" value="bsu07140 like domains"/>
    <property type="match status" value="2"/>
</dbReference>
<evidence type="ECO:0000256" key="5">
    <source>
        <dbReference type="ARBA" id="ARBA00022989"/>
    </source>
</evidence>
<feature type="domain" description="YetF-like N-terminal transmembrane" evidence="9">
    <location>
        <begin position="14"/>
        <end position="80"/>
    </location>
</feature>
<dbReference type="InterPro" id="IPR023090">
    <property type="entry name" value="UPF0702_alpha/beta_dom_sf"/>
</dbReference>
<evidence type="ECO:0000256" key="6">
    <source>
        <dbReference type="ARBA" id="ARBA00023136"/>
    </source>
</evidence>
<organism evidence="10 11">
    <name type="scientific">Priestia megaterium</name>
    <name type="common">Bacillus megaterium</name>
    <dbReference type="NCBI Taxonomy" id="1404"/>
    <lineage>
        <taxon>Bacteria</taxon>
        <taxon>Bacillati</taxon>
        <taxon>Bacillota</taxon>
        <taxon>Bacilli</taxon>
        <taxon>Bacillales</taxon>
        <taxon>Bacillaceae</taxon>
        <taxon>Priestia</taxon>
    </lineage>
</organism>
<dbReference type="AlphaFoldDB" id="A0A6H1P9X2"/>
<dbReference type="EMBL" id="CP051128">
    <property type="protein sequence ID" value="QIZ10376.1"/>
    <property type="molecule type" value="Genomic_DNA"/>
</dbReference>